<gene>
    <name evidence="1" type="ORF">DW068_09320</name>
</gene>
<comment type="caution">
    <text evidence="1">The sequence shown here is derived from an EMBL/GenBank/DDBJ whole genome shotgun (WGS) entry which is preliminary data.</text>
</comment>
<dbReference type="Proteomes" id="UP000283497">
    <property type="component" value="Unassembled WGS sequence"/>
</dbReference>
<evidence type="ECO:0000313" key="1">
    <source>
        <dbReference type="EMBL" id="RHK38534.1"/>
    </source>
</evidence>
<reference evidence="1 2" key="1">
    <citation type="submission" date="2018-08" db="EMBL/GenBank/DDBJ databases">
        <title>A genome reference for cultivated species of the human gut microbiota.</title>
        <authorList>
            <person name="Zou Y."/>
            <person name="Xue W."/>
            <person name="Luo G."/>
        </authorList>
    </citation>
    <scope>NUCLEOTIDE SEQUENCE [LARGE SCALE GENOMIC DNA]</scope>
    <source>
        <strain evidence="1 2">AF45-14BH</strain>
    </source>
</reference>
<accession>A0A415G6N0</accession>
<evidence type="ECO:0000313" key="2">
    <source>
        <dbReference type="Proteomes" id="UP000283497"/>
    </source>
</evidence>
<name>A0A415G6N0_9FIRM</name>
<dbReference type="EMBL" id="QRNJ01000033">
    <property type="protein sequence ID" value="RHK38534.1"/>
    <property type="molecule type" value="Genomic_DNA"/>
</dbReference>
<sequence>MKHICDFSRCRLNARFKCSHPTFAPRPQICFIYLTEGCVLAGDGIAFYCWRDLRTLQKVIAFVITVF</sequence>
<protein>
    <submittedName>
        <fullName evidence="1">Uncharacterized protein</fullName>
    </submittedName>
</protein>
<organism evidence="1 2">
    <name type="scientific">Anaerobutyricum hallii</name>
    <dbReference type="NCBI Taxonomy" id="39488"/>
    <lineage>
        <taxon>Bacteria</taxon>
        <taxon>Bacillati</taxon>
        <taxon>Bacillota</taxon>
        <taxon>Clostridia</taxon>
        <taxon>Lachnospirales</taxon>
        <taxon>Lachnospiraceae</taxon>
        <taxon>Anaerobutyricum</taxon>
    </lineage>
</organism>
<dbReference type="AlphaFoldDB" id="A0A415G6N0"/>
<proteinExistence type="predicted"/>